<sequence>MKDLGKLLADYVNNIRGNLNFIYNCRIEHMIERGEMMEINKEIENWKDIIKNSYEIKISYDYITPPSIPSKYKLLMLGLILLSAIKENRSLKEEIEEHRDKLFDKQKKEIKNFEITEKYKIPLEPSENIEYDIAYDISCYDNRIEIIKSVMEEIIKEFGFNLGRDDYKLKVEINYKGERISENPKINIERGENYLLYTEKDMDINYELSIKLNKERYIENSNII</sequence>
<evidence type="ECO:0000313" key="2">
    <source>
        <dbReference type="EMBL" id="PVU71242.1"/>
    </source>
</evidence>
<name>A0A2T9WTV3_NANST</name>
<organism evidence="2 3">
    <name type="scientific">Nanobsidianus stetteri</name>
    <dbReference type="NCBI Taxonomy" id="1294122"/>
    <lineage>
        <taxon>Archaea</taxon>
        <taxon>Nanobdellota</taxon>
        <taxon>Candidatus Nanoarchaeia</taxon>
        <taxon>Nanoarchaeales</taxon>
        <taxon>Nanopusillaceae</taxon>
        <taxon>Candidatus Nanobsidianus</taxon>
    </lineage>
</organism>
<dbReference type="Proteomes" id="UP000245908">
    <property type="component" value="Unassembled WGS sequence"/>
</dbReference>
<protein>
    <submittedName>
        <fullName evidence="2">Uncharacterized protein</fullName>
    </submittedName>
</protein>
<evidence type="ECO:0000313" key="3">
    <source>
        <dbReference type="Proteomes" id="UP000245908"/>
    </source>
</evidence>
<reference evidence="2 3" key="1">
    <citation type="journal article" date="2015" name="Appl. Environ. Microbiol.">
        <title>Nanoarchaeota, Their Sulfolobales Host, and Nanoarchaeota Virus Distribution across Yellowstone National Park Hot Springs.</title>
        <authorList>
            <person name="Munson-McGee J.H."/>
            <person name="Field E.K."/>
            <person name="Bateson M."/>
            <person name="Rooney C."/>
            <person name="Stepanauskas R."/>
            <person name="Young M.J."/>
        </authorList>
    </citation>
    <scope>NUCLEOTIDE SEQUENCE [LARGE SCALE GENOMIC DNA]</scope>
    <source>
        <strain evidence="2">SCGC AB-777_O03</strain>
    </source>
</reference>
<dbReference type="EMBL" id="QEFH01000009">
    <property type="protein sequence ID" value="PVU71242.1"/>
    <property type="molecule type" value="Genomic_DNA"/>
</dbReference>
<feature type="coiled-coil region" evidence="1">
    <location>
        <begin position="81"/>
        <end position="108"/>
    </location>
</feature>
<keyword evidence="1" id="KW-0175">Coiled coil</keyword>
<gene>
    <name evidence="2" type="ORF">DDW05_01545</name>
</gene>
<accession>A0A2T9WTV3</accession>
<evidence type="ECO:0000256" key="1">
    <source>
        <dbReference type="SAM" id="Coils"/>
    </source>
</evidence>
<dbReference type="AlphaFoldDB" id="A0A2T9WTV3"/>
<comment type="caution">
    <text evidence="2">The sequence shown here is derived from an EMBL/GenBank/DDBJ whole genome shotgun (WGS) entry which is preliminary data.</text>
</comment>
<proteinExistence type="predicted"/>